<gene>
    <name evidence="2" type="ORF">NOF55_21965</name>
</gene>
<sequence length="52" mass="5370">MTLTTLAKISAIYLGLVVTTATLSVLWESGRNLAARQGLFGAFQVADSNAAG</sequence>
<keyword evidence="1" id="KW-0812">Transmembrane</keyword>
<keyword evidence="3" id="KW-1185">Reference proteome</keyword>
<dbReference type="AlphaFoldDB" id="A0AAE3SY40"/>
<comment type="caution">
    <text evidence="2">The sequence shown here is derived from an EMBL/GenBank/DDBJ whole genome shotgun (WGS) entry which is preliminary data.</text>
</comment>
<name>A0AAE3SY40_9HYPH</name>
<dbReference type="Proteomes" id="UP001208771">
    <property type="component" value="Unassembled WGS sequence"/>
</dbReference>
<organism evidence="2 3">
    <name type="scientific">Ectorhizobium quercum</name>
    <dbReference type="NCBI Taxonomy" id="2965071"/>
    <lineage>
        <taxon>Bacteria</taxon>
        <taxon>Pseudomonadati</taxon>
        <taxon>Pseudomonadota</taxon>
        <taxon>Alphaproteobacteria</taxon>
        <taxon>Hyphomicrobiales</taxon>
        <taxon>Rhizobiaceae</taxon>
        <taxon>Ectorhizobium</taxon>
    </lineage>
</organism>
<feature type="transmembrane region" description="Helical" evidence="1">
    <location>
        <begin position="6"/>
        <end position="27"/>
    </location>
</feature>
<evidence type="ECO:0000313" key="3">
    <source>
        <dbReference type="Proteomes" id="UP001208771"/>
    </source>
</evidence>
<dbReference type="RefSeq" id="WP_306413275.1">
    <property type="nucleotide sequence ID" value="NZ_JANFPI010000011.1"/>
</dbReference>
<keyword evidence="1" id="KW-0472">Membrane</keyword>
<dbReference type="EMBL" id="JANFPI010000011">
    <property type="protein sequence ID" value="MCX8999774.1"/>
    <property type="molecule type" value="Genomic_DNA"/>
</dbReference>
<proteinExistence type="predicted"/>
<reference evidence="2" key="1">
    <citation type="submission" date="2022-07" db="EMBL/GenBank/DDBJ databases">
        <title>Ectorhizobium quercum gen.nov., sp. nov.</title>
        <authorList>
            <person name="Ma T."/>
            <person name="Li Y."/>
        </authorList>
    </citation>
    <scope>NUCLEOTIDE SEQUENCE</scope>
    <source>
        <strain evidence="2">BDR2-2</strain>
    </source>
</reference>
<keyword evidence="1" id="KW-1133">Transmembrane helix</keyword>
<evidence type="ECO:0000256" key="1">
    <source>
        <dbReference type="SAM" id="Phobius"/>
    </source>
</evidence>
<protein>
    <submittedName>
        <fullName evidence="2">Uncharacterized protein</fullName>
    </submittedName>
</protein>
<accession>A0AAE3SY40</accession>
<evidence type="ECO:0000313" key="2">
    <source>
        <dbReference type="EMBL" id="MCX8999774.1"/>
    </source>
</evidence>